<dbReference type="Pfam" id="PF13191">
    <property type="entry name" value="AAA_16"/>
    <property type="match status" value="1"/>
</dbReference>
<dbReference type="InterPro" id="IPR027417">
    <property type="entry name" value="P-loop_NTPase"/>
</dbReference>
<dbReference type="Gene3D" id="1.10.510.10">
    <property type="entry name" value="Transferase(Phosphotransferase) domain 1"/>
    <property type="match status" value="1"/>
</dbReference>
<dbReference type="SMART" id="SM00065">
    <property type="entry name" value="GAF"/>
    <property type="match status" value="1"/>
</dbReference>
<dbReference type="CDD" id="cd07041">
    <property type="entry name" value="STAS_RsbR_RsbS_like"/>
    <property type="match status" value="1"/>
</dbReference>
<dbReference type="EMBL" id="JAGTJJ010000064">
    <property type="protein sequence ID" value="MDC3988094.1"/>
    <property type="molecule type" value="Genomic_DNA"/>
</dbReference>
<dbReference type="Proteomes" id="UP001151081">
    <property type="component" value="Unassembled WGS sequence"/>
</dbReference>
<evidence type="ECO:0000313" key="4">
    <source>
        <dbReference type="EMBL" id="MDC3988094.1"/>
    </source>
</evidence>
<dbReference type="InterPro" id="IPR003018">
    <property type="entry name" value="GAF"/>
</dbReference>
<dbReference type="SUPFAM" id="SSF52540">
    <property type="entry name" value="P-loop containing nucleoside triphosphate hydrolases"/>
    <property type="match status" value="1"/>
</dbReference>
<gene>
    <name evidence="4" type="ORF">KEG57_46940</name>
</gene>
<dbReference type="Pfam" id="PF01590">
    <property type="entry name" value="GAF"/>
    <property type="match status" value="1"/>
</dbReference>
<dbReference type="CDD" id="cd14014">
    <property type="entry name" value="STKc_PknB_like"/>
    <property type="match status" value="1"/>
</dbReference>
<feature type="domain" description="STAS" evidence="3">
    <location>
        <begin position="1589"/>
        <end position="1700"/>
    </location>
</feature>
<dbReference type="PANTHER" id="PTHR43642:SF1">
    <property type="entry name" value="HYBRID SIGNAL TRANSDUCTION HISTIDINE KINASE G"/>
    <property type="match status" value="1"/>
</dbReference>
<dbReference type="InterPro" id="IPR002645">
    <property type="entry name" value="STAS_dom"/>
</dbReference>
<dbReference type="SUPFAM" id="SSF56112">
    <property type="entry name" value="Protein kinase-like (PK-like)"/>
    <property type="match status" value="1"/>
</dbReference>
<keyword evidence="5" id="KW-1185">Reference proteome</keyword>
<feature type="domain" description="Protein kinase" evidence="2">
    <location>
        <begin position="18"/>
        <end position="281"/>
    </location>
</feature>
<dbReference type="InterPro" id="IPR029016">
    <property type="entry name" value="GAF-like_dom_sf"/>
</dbReference>
<dbReference type="InterPro" id="IPR036513">
    <property type="entry name" value="STAS_dom_sf"/>
</dbReference>
<dbReference type="PROSITE" id="PS50801">
    <property type="entry name" value="STAS"/>
    <property type="match status" value="1"/>
</dbReference>
<dbReference type="Gene3D" id="3.30.750.24">
    <property type="entry name" value="STAS domain"/>
    <property type="match status" value="1"/>
</dbReference>
<dbReference type="InterPro" id="IPR041664">
    <property type="entry name" value="AAA_16"/>
</dbReference>
<dbReference type="InterPro" id="IPR008266">
    <property type="entry name" value="Tyr_kinase_AS"/>
</dbReference>
<dbReference type="PANTHER" id="PTHR43642">
    <property type="entry name" value="HYBRID SIGNAL TRANSDUCTION HISTIDINE KINASE G"/>
    <property type="match status" value="1"/>
</dbReference>
<sequence length="1719" mass="189586">MVAQSAFPASASDAFDGYAFVVPVYEGAETFVYRARKQDGGAHVILKQTKNDYPSARENARLRREFMILRELGLDNTPQALALEEHGRGLRLVMVDIGHPTLREILEGGKLDIDTVLVLAISICNALAAIHERRVIHKDITPRNILVDRSSSRVFLIDFGISARISRELNAPTNARSLEGTPLYVSPEQTGRMNRAVDARSDLYSLGVILYEMLVGHVPFPDREVEDVLQAHLTRSPVPPREMSPSVPAPLSEIVMRLLAKTPEERYQSDAGLAFDLAECLRQWRERGAIESFPLYTKDRAPELRRAQRLYGRERDIEALLEAFEHARQRGPELVLVSGYSGIGKSALVREIHKTITRHGGFFISGKFDQLSRDVPLAPVVSAFRELMREILTESPAALARWKENLLVALKGNGALLTELVPELALVVGDLPKVPDLPPDQAKNRFELTLLDFLHVFASAAHPVVLFLDDLQWLDPASRRLLHILLTDAFSRHLLIIGAYRDNEVEPGHPLLSLVAELGKFGFRATDIQLGPLDRETLHHLVADTLTSRPEEVESLAELVYEKTHGNPFFAHQFLVTLNERNLLRFDPSTGAWSWEVDTIRAANVTDNVVDLLIESMQELPAATQEVLLLAACIGHSFEYGLLAIVANKPPNDILAAIWDAMKAGLIVSLDGDYRYLEVGLGGSEASDSAARFDVRYRFVHDRVHQAAYLLLPPEQRETIHLGIGRLLQQHIKGASMDEHLLKLVHHLNIGAACMDDHAERVDLARLNLRAAQKAKASTAYHASTEYARAGIDLLRDEDWHEHYDLCLELHMLAGQCAYLGGDAERAEAVFAELSRRVKTDIERAAIQRERVFSRMSHGQFVEGIKIGLDTLGLLGHPLLMEEIKSPQVMMAELAQVTTNLRGRRIEDVVDAPAVKDPVIGAVLSILDSIGDGSHHLGAVAFSIINLRAVNIALVHGHTELVALPYSCVGYMLAAIRGRVDEGMDFCKLAEAINAKFPSALQTARLGFAASSCAHMRYPMRQVGERFAVTRQRCLETGELHMLGVACFLGTMANLFAGDQIDDLMDLAEKNLAIVRRSNIQRNNAAMTAVRQAVACLAGKTRDATSFSDDNFDEDKFVRDLQSQQPSSTNVHYGVLKSFVLLVHGKHAEAWEASEIAERALMFGGGTIQPKIHSFFRALLLLALPPAEEPNEAARRKELFTRYRAEIADLAAWSPKSFAHLKALVDAEEARTQGDITGAMQRYEGAIALCQENKAPHFEAMANELFAKFFVSIGITTGAGAYMRNAYRAYLHWGAPLKAASLESESSHVWPSFRDVTRTRSSTGTTSQSGLTELGRTLLSKTGAGSLRDAALVVRAAQEIASETDLAKVIDRLANLVLSNAGADRGALILARDGQFAIVARLGEQSRTIDAGEGEPLDGAAECARSVILYVSRTQEVVLLDDRESAARFSDDPYIVRENPRSILCLPLLHQGRLSGVLYLENRAIAGVFNEARVELLTLLSSQAAIAIEIARLLESSRAANEEVKRANERLELEVARRTEELRYLNRDLTDANGRLEAELSQRRMVEEQREALQAQIITAQRARLAELSTPLLPITREIVVMPLIGTMDSERAAQVLAVALEGAQRQGARVVILDVTGMKDVDTHTARMLIDVAGALRLLGAETLITGIAPRIAQTLISLDVDLRSFVTMSTLQGGMEYALRRVRGATAAAPAPRLRGR</sequence>
<evidence type="ECO:0000313" key="5">
    <source>
        <dbReference type="Proteomes" id="UP001151081"/>
    </source>
</evidence>
<dbReference type="Gene3D" id="3.30.450.40">
    <property type="match status" value="1"/>
</dbReference>
<dbReference type="SUPFAM" id="SSF55781">
    <property type="entry name" value="GAF domain-like"/>
    <property type="match status" value="1"/>
</dbReference>
<keyword evidence="1" id="KW-0175">Coiled coil</keyword>
<dbReference type="GO" id="GO:0005524">
    <property type="term" value="F:ATP binding"/>
    <property type="evidence" value="ECO:0007669"/>
    <property type="project" value="InterPro"/>
</dbReference>
<feature type="coiled-coil region" evidence="1">
    <location>
        <begin position="1510"/>
        <end position="1583"/>
    </location>
</feature>
<accession>A0A9X3XCW5</accession>
<dbReference type="PROSITE" id="PS50011">
    <property type="entry name" value="PROTEIN_KINASE_DOM"/>
    <property type="match status" value="1"/>
</dbReference>
<proteinExistence type="predicted"/>
<dbReference type="InterPro" id="IPR011009">
    <property type="entry name" value="Kinase-like_dom_sf"/>
</dbReference>
<dbReference type="Gene3D" id="3.40.50.300">
    <property type="entry name" value="P-loop containing nucleotide triphosphate hydrolases"/>
    <property type="match status" value="1"/>
</dbReference>
<dbReference type="RefSeq" id="WP_272459729.1">
    <property type="nucleotide sequence ID" value="NZ_JAGTJJ010000064.1"/>
</dbReference>
<dbReference type="SUPFAM" id="SSF52091">
    <property type="entry name" value="SpoIIaa-like"/>
    <property type="match status" value="1"/>
</dbReference>
<dbReference type="PROSITE" id="PS00109">
    <property type="entry name" value="PROTEIN_KINASE_TYR"/>
    <property type="match status" value="1"/>
</dbReference>
<dbReference type="Pfam" id="PF00069">
    <property type="entry name" value="Pkinase"/>
    <property type="match status" value="1"/>
</dbReference>
<reference evidence="4 5" key="1">
    <citation type="submission" date="2021-04" db="EMBL/GenBank/DDBJ databases">
        <title>Genome analysis of Polyangium sp.</title>
        <authorList>
            <person name="Li Y."/>
            <person name="Wang J."/>
        </authorList>
    </citation>
    <scope>NUCLEOTIDE SEQUENCE [LARGE SCALE GENOMIC DNA]</scope>
    <source>
        <strain evidence="4 5">SDU14</strain>
    </source>
</reference>
<organism evidence="4 5">
    <name type="scientific">Polyangium jinanense</name>
    <dbReference type="NCBI Taxonomy" id="2829994"/>
    <lineage>
        <taxon>Bacteria</taxon>
        <taxon>Pseudomonadati</taxon>
        <taxon>Myxococcota</taxon>
        <taxon>Polyangia</taxon>
        <taxon>Polyangiales</taxon>
        <taxon>Polyangiaceae</taxon>
        <taxon>Polyangium</taxon>
    </lineage>
</organism>
<dbReference type="InterPro" id="IPR053159">
    <property type="entry name" value="Hybrid_Histidine_Kinase"/>
</dbReference>
<evidence type="ECO:0000259" key="3">
    <source>
        <dbReference type="PROSITE" id="PS50801"/>
    </source>
</evidence>
<comment type="caution">
    <text evidence="4">The sequence shown here is derived from an EMBL/GenBank/DDBJ whole genome shotgun (WGS) entry which is preliminary data.</text>
</comment>
<evidence type="ECO:0000256" key="1">
    <source>
        <dbReference type="SAM" id="Coils"/>
    </source>
</evidence>
<dbReference type="GO" id="GO:0004672">
    <property type="term" value="F:protein kinase activity"/>
    <property type="evidence" value="ECO:0007669"/>
    <property type="project" value="InterPro"/>
</dbReference>
<protein>
    <submittedName>
        <fullName evidence="4">AAA family ATPase</fullName>
    </submittedName>
</protein>
<evidence type="ECO:0000259" key="2">
    <source>
        <dbReference type="PROSITE" id="PS50011"/>
    </source>
</evidence>
<dbReference type="InterPro" id="IPR000719">
    <property type="entry name" value="Prot_kinase_dom"/>
</dbReference>
<name>A0A9X3XCW5_9BACT</name>
<dbReference type="Pfam" id="PF01740">
    <property type="entry name" value="STAS"/>
    <property type="match status" value="1"/>
</dbReference>